<gene>
    <name evidence="2" type="ORF">EVAR_14104_1</name>
</gene>
<reference evidence="2 3" key="1">
    <citation type="journal article" date="2019" name="Commun. Biol.">
        <title>The bagworm genome reveals a unique fibroin gene that provides high tensile strength.</title>
        <authorList>
            <person name="Kono N."/>
            <person name="Nakamura H."/>
            <person name="Ohtoshi R."/>
            <person name="Tomita M."/>
            <person name="Numata K."/>
            <person name="Arakawa K."/>
        </authorList>
    </citation>
    <scope>NUCLEOTIDE SEQUENCE [LARGE SCALE GENOMIC DNA]</scope>
</reference>
<name>A0A4C1UN92_EUMVA</name>
<protein>
    <submittedName>
        <fullName evidence="2">Uncharacterized protein</fullName>
    </submittedName>
</protein>
<dbReference type="Proteomes" id="UP000299102">
    <property type="component" value="Unassembled WGS sequence"/>
</dbReference>
<feature type="compositionally biased region" description="Polar residues" evidence="1">
    <location>
        <begin position="23"/>
        <end position="77"/>
    </location>
</feature>
<keyword evidence="3" id="KW-1185">Reference proteome</keyword>
<sequence>MLKGRIGTRDSTHVQRIEPATATHGQGNTRTSNSVSNQVETSAKGVSNQECASRTEVSAQIVQPEESTTQNEITHTNHQLRDQDYDNEPQPAANYVNFYTVRCTSYCEAIKKKLINDAWILDLLERRKPSLITEGTEHEKVRKLLQKIDDFEKQLKHREQQRIYLIKHIKNKKENLIELCFKNSKAAKSLTPRVSFGSPPLEKEQPDLLKTIGDSAMFGASAEEQCRCEIVRTVDSISELWIVRTIGRTTWPLVSHR</sequence>
<evidence type="ECO:0000313" key="2">
    <source>
        <dbReference type="EMBL" id="GBP27913.1"/>
    </source>
</evidence>
<accession>A0A4C1UN92</accession>
<organism evidence="2 3">
    <name type="scientific">Eumeta variegata</name>
    <name type="common">Bagworm moth</name>
    <name type="synonym">Eumeta japonica</name>
    <dbReference type="NCBI Taxonomy" id="151549"/>
    <lineage>
        <taxon>Eukaryota</taxon>
        <taxon>Metazoa</taxon>
        <taxon>Ecdysozoa</taxon>
        <taxon>Arthropoda</taxon>
        <taxon>Hexapoda</taxon>
        <taxon>Insecta</taxon>
        <taxon>Pterygota</taxon>
        <taxon>Neoptera</taxon>
        <taxon>Endopterygota</taxon>
        <taxon>Lepidoptera</taxon>
        <taxon>Glossata</taxon>
        <taxon>Ditrysia</taxon>
        <taxon>Tineoidea</taxon>
        <taxon>Psychidae</taxon>
        <taxon>Oiketicinae</taxon>
        <taxon>Eumeta</taxon>
    </lineage>
</organism>
<comment type="caution">
    <text evidence="2">The sequence shown here is derived from an EMBL/GenBank/DDBJ whole genome shotgun (WGS) entry which is preliminary data.</text>
</comment>
<evidence type="ECO:0000256" key="1">
    <source>
        <dbReference type="SAM" id="MobiDB-lite"/>
    </source>
</evidence>
<dbReference type="EMBL" id="BGZK01000200">
    <property type="protein sequence ID" value="GBP27913.1"/>
    <property type="molecule type" value="Genomic_DNA"/>
</dbReference>
<dbReference type="AlphaFoldDB" id="A0A4C1UN92"/>
<feature type="region of interest" description="Disordered" evidence="1">
    <location>
        <begin position="1"/>
        <end position="88"/>
    </location>
</feature>
<proteinExistence type="predicted"/>
<feature type="compositionally biased region" description="Basic and acidic residues" evidence="1">
    <location>
        <begin position="7"/>
        <end position="16"/>
    </location>
</feature>
<evidence type="ECO:0000313" key="3">
    <source>
        <dbReference type="Proteomes" id="UP000299102"/>
    </source>
</evidence>